<organism evidence="2 3">
    <name type="scientific">Rugosimonospora africana</name>
    <dbReference type="NCBI Taxonomy" id="556532"/>
    <lineage>
        <taxon>Bacteria</taxon>
        <taxon>Bacillati</taxon>
        <taxon>Actinomycetota</taxon>
        <taxon>Actinomycetes</taxon>
        <taxon>Micromonosporales</taxon>
        <taxon>Micromonosporaceae</taxon>
        <taxon>Rugosimonospora</taxon>
    </lineage>
</organism>
<dbReference type="Pfam" id="PF12146">
    <property type="entry name" value="Hydrolase_4"/>
    <property type="match status" value="1"/>
</dbReference>
<sequence>MLFVPVRRELAFQHGDHRLVGDLHLPPTASSDAPVPAVVMVEGSGPSSGEYARNWESTGERMAAAGLAVFGYDKPGCGESTGDWTRLTLHGRAQETLAAVAAVAGQPDIDADRIALFGGSQGGWVAPLAAVESDAVKAVVTLSGPGVTVAESEEYQVRAEGEHDGYTEEEISTALALFHRVLDRLRAGDDPADVLAGEVHLLGTRAAELAEVTNVKDLAFFARIADYDPVPALEALRCPLLAIFGERDVHVPTRASVEAYEAAFARSGHRQHQIVVFPGADHRIMLPDPATGVPRRAPGLFELITSWLARTLAA</sequence>
<dbReference type="Gene3D" id="3.40.50.1820">
    <property type="entry name" value="alpha/beta hydrolase"/>
    <property type="match status" value="1"/>
</dbReference>
<keyword evidence="3" id="KW-1185">Reference proteome</keyword>
<feature type="domain" description="Serine aminopeptidase S33" evidence="1">
    <location>
        <begin position="35"/>
        <end position="285"/>
    </location>
</feature>
<dbReference type="EMBL" id="BONZ01000038">
    <property type="protein sequence ID" value="GIH15914.1"/>
    <property type="molecule type" value="Genomic_DNA"/>
</dbReference>
<accession>A0A8J3QT12</accession>
<evidence type="ECO:0000313" key="2">
    <source>
        <dbReference type="EMBL" id="GIH15914.1"/>
    </source>
</evidence>
<comment type="caution">
    <text evidence="2">The sequence shown here is derived from an EMBL/GenBank/DDBJ whole genome shotgun (WGS) entry which is preliminary data.</text>
</comment>
<evidence type="ECO:0000313" key="3">
    <source>
        <dbReference type="Proteomes" id="UP000642748"/>
    </source>
</evidence>
<dbReference type="InterPro" id="IPR029058">
    <property type="entry name" value="AB_hydrolase_fold"/>
</dbReference>
<dbReference type="InterPro" id="IPR022742">
    <property type="entry name" value="Hydrolase_4"/>
</dbReference>
<evidence type="ECO:0000259" key="1">
    <source>
        <dbReference type="Pfam" id="PF12146"/>
    </source>
</evidence>
<protein>
    <recommendedName>
        <fullName evidence="1">Serine aminopeptidase S33 domain-containing protein</fullName>
    </recommendedName>
</protein>
<dbReference type="RefSeq" id="WP_203919523.1">
    <property type="nucleotide sequence ID" value="NZ_BONZ01000038.1"/>
</dbReference>
<dbReference type="GO" id="GO:0052689">
    <property type="term" value="F:carboxylic ester hydrolase activity"/>
    <property type="evidence" value="ECO:0007669"/>
    <property type="project" value="TreeGrafter"/>
</dbReference>
<dbReference type="Proteomes" id="UP000642748">
    <property type="component" value="Unassembled WGS sequence"/>
</dbReference>
<dbReference type="AlphaFoldDB" id="A0A8J3QT12"/>
<dbReference type="PANTHER" id="PTHR43265">
    <property type="entry name" value="ESTERASE ESTD"/>
    <property type="match status" value="1"/>
</dbReference>
<name>A0A8J3QT12_9ACTN</name>
<proteinExistence type="predicted"/>
<dbReference type="SUPFAM" id="SSF53474">
    <property type="entry name" value="alpha/beta-Hydrolases"/>
    <property type="match status" value="1"/>
</dbReference>
<gene>
    <name evidence="2" type="ORF">Raf01_40860</name>
</gene>
<dbReference type="PANTHER" id="PTHR43265:SF1">
    <property type="entry name" value="ESTERASE ESTD"/>
    <property type="match status" value="1"/>
</dbReference>
<reference evidence="2" key="1">
    <citation type="submission" date="2021-01" db="EMBL/GenBank/DDBJ databases">
        <title>Whole genome shotgun sequence of Rugosimonospora africana NBRC 104875.</title>
        <authorList>
            <person name="Komaki H."/>
            <person name="Tamura T."/>
        </authorList>
    </citation>
    <scope>NUCLEOTIDE SEQUENCE</scope>
    <source>
        <strain evidence="2">NBRC 104875</strain>
    </source>
</reference>
<dbReference type="InterPro" id="IPR053145">
    <property type="entry name" value="AB_hydrolase_Est10"/>
</dbReference>